<feature type="region of interest" description="Disordered" evidence="1">
    <location>
        <begin position="57"/>
        <end position="113"/>
    </location>
</feature>
<evidence type="ECO:0000313" key="2">
    <source>
        <dbReference type="EMBL" id="CAD0089552.1"/>
    </source>
</evidence>
<dbReference type="Proteomes" id="UP000714618">
    <property type="component" value="Unassembled WGS sequence"/>
</dbReference>
<evidence type="ECO:0000313" key="3">
    <source>
        <dbReference type="Proteomes" id="UP000714618"/>
    </source>
</evidence>
<name>A0A9N8JJW2_9PEZI</name>
<accession>A0A9N8JJW2</accession>
<sequence length="363" mass="41250">MIFRVSSSSKTSLPITCSTGHQPNLSDFGLEAMIQDPSFDPDRKITDEKFSLNPEEVHEIYSPVSSERDSDDDDSQMTSAMTVTPTPRLQLHVHDPRKNKWGSTSRPKEKDCDACNTGEGSRALACPTLNNQPLDPASRNLLKIIRHFLTYLFVGGALRALKQRTSLCALPGIELPVPSIMVAMGLDWDTTCAHPFLKRLLNFYGLEEEIVCVKGSENDGDPENEIDVVLCLKASYWRAHQAKREALNLIPVCPIIVQRTSQDNSMDRLWKWCLQYFTSLEQIRIGYDKYRWPLPYFVVDGSWWRVGFAIKDGSTVQLYDDLIGSMGWANGIQKVMAVLRHVIVLTAERHREWYLEHSTKHAH</sequence>
<protein>
    <submittedName>
        <fullName evidence="2">Uncharacterized protein</fullName>
    </submittedName>
</protein>
<evidence type="ECO:0000256" key="1">
    <source>
        <dbReference type="SAM" id="MobiDB-lite"/>
    </source>
</evidence>
<comment type="caution">
    <text evidence="2">The sequence shown here is derived from an EMBL/GenBank/DDBJ whole genome shotgun (WGS) entry which is preliminary data.</text>
</comment>
<organism evidence="2 3">
    <name type="scientific">Aureobasidium mustum</name>
    <dbReference type="NCBI Taxonomy" id="2773714"/>
    <lineage>
        <taxon>Eukaryota</taxon>
        <taxon>Fungi</taxon>
        <taxon>Dikarya</taxon>
        <taxon>Ascomycota</taxon>
        <taxon>Pezizomycotina</taxon>
        <taxon>Dothideomycetes</taxon>
        <taxon>Dothideomycetidae</taxon>
        <taxon>Dothideales</taxon>
        <taxon>Saccotheciaceae</taxon>
        <taxon>Aureobasidium</taxon>
    </lineage>
</organism>
<feature type="compositionally biased region" description="Polar residues" evidence="1">
    <location>
        <begin position="76"/>
        <end position="87"/>
    </location>
</feature>
<reference evidence="2" key="1">
    <citation type="submission" date="2020-06" db="EMBL/GenBank/DDBJ databases">
        <authorList>
            <person name="Onetto C."/>
        </authorList>
    </citation>
    <scope>NUCLEOTIDE SEQUENCE</scope>
</reference>
<dbReference type="AlphaFoldDB" id="A0A9N8JJW2"/>
<gene>
    <name evidence="2" type="ORF">AWRI4233_LOCUS2379</name>
</gene>
<dbReference type="EMBL" id="CAIJEO010000003">
    <property type="protein sequence ID" value="CAD0089552.1"/>
    <property type="molecule type" value="Genomic_DNA"/>
</dbReference>
<keyword evidence="3" id="KW-1185">Reference proteome</keyword>
<dbReference type="OrthoDB" id="3943857at2759"/>
<proteinExistence type="predicted"/>